<keyword evidence="3" id="KW-0805">Transcription regulation</keyword>
<dbReference type="InterPro" id="IPR042859">
    <property type="entry name" value="NOL11"/>
</dbReference>
<evidence type="ECO:0000256" key="1">
    <source>
        <dbReference type="ARBA" id="ARBA00004604"/>
    </source>
</evidence>
<dbReference type="PANTHER" id="PTHR15633">
    <property type="entry name" value="NUCLEOLAR PROTEIN 11"/>
    <property type="match status" value="1"/>
</dbReference>
<dbReference type="STRING" id="9009.A0A226NC60"/>
<dbReference type="InterPro" id="IPR048897">
    <property type="entry name" value="Nol11_C"/>
</dbReference>
<keyword evidence="2" id="KW-0698">rRNA processing</keyword>
<comment type="subcellular location">
    <subcellularLocation>
        <location evidence="1">Nucleus</location>
        <location evidence="1">Nucleolus</location>
    </subcellularLocation>
</comment>
<dbReference type="InterPro" id="IPR012584">
    <property type="entry name" value="NOL11_N"/>
</dbReference>
<dbReference type="EMBL" id="MCFN01000110">
    <property type="protein sequence ID" value="OXB64839.1"/>
    <property type="molecule type" value="Genomic_DNA"/>
</dbReference>
<evidence type="ECO:0000256" key="6">
    <source>
        <dbReference type="ARBA" id="ARBA00023242"/>
    </source>
</evidence>
<keyword evidence="4" id="KW-0010">Activator</keyword>
<dbReference type="Pfam" id="PF20998">
    <property type="entry name" value="Nol11_C"/>
    <property type="match status" value="2"/>
</dbReference>
<keyword evidence="10" id="KW-1185">Reference proteome</keyword>
<feature type="domain" description="Nucleolar protein 11 N-terminal" evidence="7">
    <location>
        <begin position="1"/>
        <end position="335"/>
    </location>
</feature>
<evidence type="ECO:0000313" key="10">
    <source>
        <dbReference type="Proteomes" id="UP000198323"/>
    </source>
</evidence>
<sequence>MAALREAFALCGLCPAGGVGLGSGLLALQPGAEPDHVLLTDRGRTATLFKVSDQKPLGCWSVKHGQIITCPVVCNFETREYIAVHDNKVLRIWKDEDVNLDKVFKATLSAEVYRVHSLPHAEPLVLFRGGGVRTLDVLLEAPQQEIENVISDEVIKWSEAFLEGQQPVLVFVTEKDGDFFVYLQKPKMRSLHKYKLEQQESSNPLSFTAYISKQSITLLCLYSSDSVYKVMIPLQQNNEEEEQTLSKSLLLNLSMSGSVLKGTSFVVLDKDHVAVLGSLAASGEESKECLTIWNTKFQTLQASKELPLGTSGQLWCYGEKFFFTHGKVLTVVIYKCETSSLAAAVGRLKDSQTSDVFSFANWNTLGDEELLVSCPSAALKSEYKMTLRSKKNTVVNVHPDTSTVGQFLIVIKHASTAAVEDELGQLLSRAQTPDFQATIGCVITALINRCKTDPAFYPRNFLVQIIQKRDLSYSLCPDLMAVALEKKDVHLLQICLQRFPDIPEEITYTCLKVFLSISDDDLERTDVNLESVICYIDIEPTNKEVKTEVVENGFSTELEEDGCNVTAIKETYVTDSVEFCPVGPRKAALLYPLNISSITPHRNAVLHSAYSETFLLPHLKDLPAQQAVVSILKQKSLHILIYWEEERRKVLVLFLRYLHYLYVKCSEKVNTTLPGILSPTINQIMDWMCLLLDAHFTVMVMLPEAKGLLSNMHKFVKAQVRFYSELNKIEGSLQELQRIKCQKESPAYSIEVLELI</sequence>
<organism evidence="9 10">
    <name type="scientific">Callipepla squamata</name>
    <name type="common">Scaled quail</name>
    <dbReference type="NCBI Taxonomy" id="9009"/>
    <lineage>
        <taxon>Eukaryota</taxon>
        <taxon>Metazoa</taxon>
        <taxon>Chordata</taxon>
        <taxon>Craniata</taxon>
        <taxon>Vertebrata</taxon>
        <taxon>Euteleostomi</taxon>
        <taxon>Archelosauria</taxon>
        <taxon>Archosauria</taxon>
        <taxon>Dinosauria</taxon>
        <taxon>Saurischia</taxon>
        <taxon>Theropoda</taxon>
        <taxon>Coelurosauria</taxon>
        <taxon>Aves</taxon>
        <taxon>Neognathae</taxon>
        <taxon>Galloanserae</taxon>
        <taxon>Galliformes</taxon>
        <taxon>Odontophoridae</taxon>
        <taxon>Callipepla</taxon>
    </lineage>
</organism>
<protein>
    <submittedName>
        <fullName evidence="9">Uncharacterized protein</fullName>
    </submittedName>
</protein>
<keyword evidence="6" id="KW-0539">Nucleus</keyword>
<dbReference type="AlphaFoldDB" id="A0A226NC60"/>
<dbReference type="Proteomes" id="UP000198323">
    <property type="component" value="Unassembled WGS sequence"/>
</dbReference>
<dbReference type="GO" id="GO:0003723">
    <property type="term" value="F:RNA binding"/>
    <property type="evidence" value="ECO:0007669"/>
    <property type="project" value="TreeGrafter"/>
</dbReference>
<dbReference type="PANTHER" id="PTHR15633:SF2">
    <property type="entry name" value="NUCLEOLAR PROTEIN 11"/>
    <property type="match status" value="1"/>
</dbReference>
<proteinExistence type="predicted"/>
<dbReference type="GO" id="GO:0030490">
    <property type="term" value="P:maturation of SSU-rRNA"/>
    <property type="evidence" value="ECO:0007669"/>
    <property type="project" value="InterPro"/>
</dbReference>
<name>A0A226NC60_CALSU</name>
<evidence type="ECO:0000256" key="2">
    <source>
        <dbReference type="ARBA" id="ARBA00022552"/>
    </source>
</evidence>
<evidence type="ECO:0000256" key="5">
    <source>
        <dbReference type="ARBA" id="ARBA00023163"/>
    </source>
</evidence>
<dbReference type="Pfam" id="PF08168">
    <property type="entry name" value="NOL11_N"/>
    <property type="match status" value="1"/>
</dbReference>
<gene>
    <name evidence="9" type="ORF">ASZ78_006577</name>
</gene>
<keyword evidence="5" id="KW-0804">Transcription</keyword>
<reference evidence="9 10" key="1">
    <citation type="submission" date="2016-07" db="EMBL/GenBank/DDBJ databases">
        <title>Disparate Historic Effective Population Sizes Predicted by Modern Levels of Genome Diversity for the Scaled Quail (Callipepla squamata) and the Northern Bobwhite (Colinus virginianus): Inferences from First and Second Generation Draft Genome Assemblies for Sympatric New World Quail.</title>
        <authorList>
            <person name="Oldeschulte D.L."/>
            <person name="Halley Y.A."/>
            <person name="Bhattarai E.K."/>
            <person name="Brashear W.A."/>
            <person name="Hill J."/>
            <person name="Metz R.P."/>
            <person name="Johnson C.D."/>
            <person name="Rollins D."/>
            <person name="Peterson M.J."/>
            <person name="Bickhart D.M."/>
            <person name="Decker J.E."/>
            <person name="Seabury C.M."/>
        </authorList>
    </citation>
    <scope>NUCLEOTIDE SEQUENCE [LARGE SCALE GENOMIC DNA]</scope>
    <source>
        <strain evidence="9 10">Texas</strain>
        <tissue evidence="9">Leg muscle</tissue>
    </source>
</reference>
<feature type="domain" description="Nucleolar protein 11 C-terminal" evidence="8">
    <location>
        <begin position="652"/>
        <end position="755"/>
    </location>
</feature>
<evidence type="ECO:0000259" key="7">
    <source>
        <dbReference type="Pfam" id="PF08168"/>
    </source>
</evidence>
<evidence type="ECO:0000313" key="9">
    <source>
        <dbReference type="EMBL" id="OXB64839.1"/>
    </source>
</evidence>
<evidence type="ECO:0000256" key="4">
    <source>
        <dbReference type="ARBA" id="ARBA00023159"/>
    </source>
</evidence>
<dbReference type="GO" id="GO:0005730">
    <property type="term" value="C:nucleolus"/>
    <property type="evidence" value="ECO:0007669"/>
    <property type="project" value="UniProtKB-SubCell"/>
</dbReference>
<evidence type="ECO:0000259" key="8">
    <source>
        <dbReference type="Pfam" id="PF20998"/>
    </source>
</evidence>
<evidence type="ECO:0000256" key="3">
    <source>
        <dbReference type="ARBA" id="ARBA00023015"/>
    </source>
</evidence>
<comment type="caution">
    <text evidence="9">The sequence shown here is derived from an EMBL/GenBank/DDBJ whole genome shotgun (WGS) entry which is preliminary data.</text>
</comment>
<accession>A0A226NC60</accession>
<feature type="domain" description="Nucleolar protein 11 C-terminal" evidence="8">
    <location>
        <begin position="410"/>
        <end position="633"/>
    </location>
</feature>
<dbReference type="OrthoDB" id="6502630at2759"/>